<accession>C0D786</accession>
<keyword evidence="4" id="KW-0010">Activator</keyword>
<keyword evidence="1" id="KW-0808">Transferase</keyword>
<feature type="domain" description="PRD" evidence="8">
    <location>
        <begin position="203"/>
        <end position="311"/>
    </location>
</feature>
<keyword evidence="5" id="KW-0804">Transcription</keyword>
<dbReference type="PANTHER" id="PTHR30185">
    <property type="entry name" value="CRYPTIC BETA-GLUCOSIDE BGL OPERON ANTITERMINATOR"/>
    <property type="match status" value="1"/>
</dbReference>
<dbReference type="PROSITE" id="PS51094">
    <property type="entry name" value="PTS_EIIA_TYPE_2"/>
    <property type="match status" value="1"/>
</dbReference>
<evidence type="ECO:0000259" key="8">
    <source>
        <dbReference type="PROSITE" id="PS51372"/>
    </source>
</evidence>
<dbReference type="InterPro" id="IPR050661">
    <property type="entry name" value="BglG_antiterminators"/>
</dbReference>
<dbReference type="InterPro" id="IPR002178">
    <property type="entry name" value="PTS_EIIA_type-2_dom"/>
</dbReference>
<dbReference type="InterPro" id="IPR036095">
    <property type="entry name" value="PTS_EIIB-like_sf"/>
</dbReference>
<dbReference type="Gene3D" id="3.40.50.2300">
    <property type="match status" value="1"/>
</dbReference>
<dbReference type="GO" id="GO:0008982">
    <property type="term" value="F:protein-N(PI)-phosphohistidine-sugar phosphotransferase activity"/>
    <property type="evidence" value="ECO:0007669"/>
    <property type="project" value="InterPro"/>
</dbReference>
<proteinExistence type="predicted"/>
<protein>
    <submittedName>
        <fullName evidence="9">Putative licABCH operon regulator</fullName>
    </submittedName>
</protein>
<dbReference type="Proteomes" id="UP000004756">
    <property type="component" value="Unassembled WGS sequence"/>
</dbReference>
<dbReference type="InterPro" id="IPR016152">
    <property type="entry name" value="PTrfase/Anion_transptr"/>
</dbReference>
<dbReference type="Gene3D" id="1.10.1790.10">
    <property type="entry name" value="PRD domain"/>
    <property type="match status" value="2"/>
</dbReference>
<evidence type="ECO:0000256" key="4">
    <source>
        <dbReference type="ARBA" id="ARBA00023159"/>
    </source>
</evidence>
<dbReference type="GO" id="GO:0006355">
    <property type="term" value="P:regulation of DNA-templated transcription"/>
    <property type="evidence" value="ECO:0007669"/>
    <property type="project" value="InterPro"/>
</dbReference>
<dbReference type="Pfam" id="PF00874">
    <property type="entry name" value="PRD"/>
    <property type="match status" value="2"/>
</dbReference>
<dbReference type="Gene3D" id="1.10.10.10">
    <property type="entry name" value="Winged helix-like DNA-binding domain superfamily/Winged helix DNA-binding domain"/>
    <property type="match status" value="2"/>
</dbReference>
<keyword evidence="2" id="KW-0677">Repeat</keyword>
<keyword evidence="10" id="KW-1185">Reference proteome</keyword>
<comment type="caution">
    <text evidence="9">The sequence shown here is derived from an EMBL/GenBank/DDBJ whole genome shotgun (WGS) entry which is preliminary data.</text>
</comment>
<evidence type="ECO:0000256" key="1">
    <source>
        <dbReference type="ARBA" id="ARBA00022679"/>
    </source>
</evidence>
<evidence type="ECO:0000256" key="2">
    <source>
        <dbReference type="ARBA" id="ARBA00022737"/>
    </source>
</evidence>
<dbReference type="InterPro" id="IPR011608">
    <property type="entry name" value="PRD"/>
</dbReference>
<evidence type="ECO:0000259" key="6">
    <source>
        <dbReference type="PROSITE" id="PS51094"/>
    </source>
</evidence>
<dbReference type="PROSITE" id="PS51099">
    <property type="entry name" value="PTS_EIIB_TYPE_2"/>
    <property type="match status" value="1"/>
</dbReference>
<dbReference type="InterPro" id="IPR036388">
    <property type="entry name" value="WH-like_DNA-bd_sf"/>
</dbReference>
<dbReference type="PANTHER" id="PTHR30185:SF13">
    <property type="entry name" value="LICABCH OPERON REGULATOR-RELATED"/>
    <property type="match status" value="1"/>
</dbReference>
<evidence type="ECO:0000313" key="10">
    <source>
        <dbReference type="Proteomes" id="UP000004756"/>
    </source>
</evidence>
<dbReference type="InterPro" id="IPR036634">
    <property type="entry name" value="PRD_sf"/>
</dbReference>
<feature type="domain" description="PTS EIIB type-2" evidence="7">
    <location>
        <begin position="433"/>
        <end position="524"/>
    </location>
</feature>
<dbReference type="SUPFAM" id="SSF63520">
    <property type="entry name" value="PTS-regulatory domain, PRD"/>
    <property type="match status" value="2"/>
</dbReference>
<organism evidence="9 10">
    <name type="scientific">[Clostridium] asparagiforme DSM 15981</name>
    <dbReference type="NCBI Taxonomy" id="518636"/>
    <lineage>
        <taxon>Bacteria</taxon>
        <taxon>Bacillati</taxon>
        <taxon>Bacillota</taxon>
        <taxon>Clostridia</taxon>
        <taxon>Lachnospirales</taxon>
        <taxon>Lachnospiraceae</taxon>
        <taxon>Enterocloster</taxon>
    </lineage>
</organism>
<reference evidence="9 10" key="1">
    <citation type="submission" date="2009-01" db="EMBL/GenBank/DDBJ databases">
        <authorList>
            <person name="Fulton L."/>
            <person name="Clifton S."/>
            <person name="Fulton B."/>
            <person name="Xu J."/>
            <person name="Minx P."/>
            <person name="Pepin K.H."/>
            <person name="Johnson M."/>
            <person name="Bhonagiri V."/>
            <person name="Nash W.E."/>
            <person name="Mardis E.R."/>
            <person name="Wilson R.K."/>
        </authorList>
    </citation>
    <scope>NUCLEOTIDE SEQUENCE [LARGE SCALE GENOMIC DNA]</scope>
    <source>
        <strain evidence="9 10">DSM 15981</strain>
    </source>
</reference>
<dbReference type="SUPFAM" id="SSF52794">
    <property type="entry name" value="PTS system IIB component-like"/>
    <property type="match status" value="1"/>
</dbReference>
<dbReference type="Pfam" id="PF00359">
    <property type="entry name" value="PTS_EIIA_2"/>
    <property type="match status" value="1"/>
</dbReference>
<dbReference type="InterPro" id="IPR013011">
    <property type="entry name" value="PTS_EIIB_2"/>
</dbReference>
<gene>
    <name evidence="9" type="ORF">CLOSTASPAR_05133</name>
</gene>
<dbReference type="CDD" id="cd05568">
    <property type="entry name" value="PTS_IIB_bgl_like"/>
    <property type="match status" value="1"/>
</dbReference>
<dbReference type="HOGENOM" id="CLU_013442_5_1_9"/>
<dbReference type="InterPro" id="IPR007737">
    <property type="entry name" value="Mga_HTH"/>
</dbReference>
<dbReference type="Pfam" id="PF05043">
    <property type="entry name" value="Mga"/>
    <property type="match status" value="1"/>
</dbReference>
<dbReference type="PROSITE" id="PS51372">
    <property type="entry name" value="PRD_2"/>
    <property type="match status" value="2"/>
</dbReference>
<dbReference type="GO" id="GO:0009401">
    <property type="term" value="P:phosphoenolpyruvate-dependent sugar phosphotransferase system"/>
    <property type="evidence" value="ECO:0007669"/>
    <property type="project" value="InterPro"/>
</dbReference>
<evidence type="ECO:0000256" key="5">
    <source>
        <dbReference type="ARBA" id="ARBA00023163"/>
    </source>
</evidence>
<feature type="domain" description="PTS EIIA type-2" evidence="6">
    <location>
        <begin position="528"/>
        <end position="667"/>
    </location>
</feature>
<feature type="domain" description="PRD" evidence="8">
    <location>
        <begin position="322"/>
        <end position="429"/>
    </location>
</feature>
<evidence type="ECO:0000256" key="3">
    <source>
        <dbReference type="ARBA" id="ARBA00023015"/>
    </source>
</evidence>
<dbReference type="AlphaFoldDB" id="C0D786"/>
<evidence type="ECO:0000259" key="7">
    <source>
        <dbReference type="PROSITE" id="PS51099"/>
    </source>
</evidence>
<dbReference type="Gene3D" id="3.40.930.10">
    <property type="entry name" value="Mannitol-specific EII, Chain A"/>
    <property type="match status" value="1"/>
</dbReference>
<dbReference type="SUPFAM" id="SSF55804">
    <property type="entry name" value="Phoshotransferase/anion transport protein"/>
    <property type="match status" value="1"/>
</dbReference>
<sequence>MEKVGVEFGFDNDYTEFRFREGGARMEKKLVPLTVCLKECGTETAEALAGKLKVSTKTIRNYIKEWNDWFDGYGAQIRSKHGCGYFLDIADQEAFDSRLKQLTARTHTSGQVPSTSEERVEYLLNDLLSRRDYVTIDALSDILYISRKTISADLKEVEKILEAYSLKLAKRPNYGIRIEGTEFNRRLCIANIIIGKESEALAEGEAEHQENMTRVARCVAEVIDTENFTVNSVAYQNLIVHICIAVQRIQENCYVPLDEERQERIRRSKEYRIAQKITERLNQSFAIRFPDQEIAYIAIHLAGKQSLFLPEQERTGEAGGQVISEETWEVVSQMLDAVYEAFLFDFRSDLELRMNLAQHIVPLAVRLQYNMKLKNPLLKDIKARFPMAYAIALHSSSILTERYGHELKDDEVGYLALAFALAIERQNTELPKKNILIVCASGKGSAQLLHYRYRQEFGSYVGRIETCDVSNVKKVDFKDIDYVFTTVPIQEKVPVPVQEVKYFLESADIQNMKKVLRRKGGDDVPLMAYFDEELFFSHLKFDNPHDVSKFLCHQVMAVKGLTDQFWKLVVKREKAARTAFGNLVAMPHPWKAISEETFVCVGILDEPIRWGDQDVQVIFLVSISNRKNKNLQAFYQGMTKMLTDADAIGRLIRAQTYETLTELLEKSENQNGG</sequence>
<evidence type="ECO:0000313" key="9">
    <source>
        <dbReference type="EMBL" id="EEG52795.1"/>
    </source>
</evidence>
<reference evidence="9 10" key="2">
    <citation type="submission" date="2009-02" db="EMBL/GenBank/DDBJ databases">
        <title>Draft genome sequence of Clostridium asparagiforme (DSM 15981).</title>
        <authorList>
            <person name="Sudarsanam P."/>
            <person name="Ley R."/>
            <person name="Guruge J."/>
            <person name="Turnbaugh P.J."/>
            <person name="Mahowald M."/>
            <person name="Liep D."/>
            <person name="Gordon J."/>
        </authorList>
    </citation>
    <scope>NUCLEOTIDE SEQUENCE [LARGE SCALE GENOMIC DNA]</scope>
    <source>
        <strain evidence="9 10">DSM 15981</strain>
    </source>
</reference>
<dbReference type="EMBL" id="ACCJ01000425">
    <property type="protein sequence ID" value="EEG52795.1"/>
    <property type="molecule type" value="Genomic_DNA"/>
</dbReference>
<name>C0D786_9FIRM</name>
<keyword evidence="3" id="KW-0805">Transcription regulation</keyword>